<dbReference type="PANTHER" id="PTHR42884:SF14">
    <property type="entry name" value="NEUROENDOCRINE CONVERTASE 1"/>
    <property type="match status" value="1"/>
</dbReference>
<protein>
    <submittedName>
        <fullName evidence="5">Proprotein convertase P-domain-containing protein</fullName>
    </submittedName>
</protein>
<proteinExistence type="predicted"/>
<dbReference type="GO" id="GO:0004252">
    <property type="term" value="F:serine-type endopeptidase activity"/>
    <property type="evidence" value="ECO:0007669"/>
    <property type="project" value="InterPro"/>
</dbReference>
<accession>A0AA41QH25</accession>
<dbReference type="InterPro" id="IPR002884">
    <property type="entry name" value="P_dom"/>
</dbReference>
<keyword evidence="1" id="KW-0645">Protease</keyword>
<evidence type="ECO:0000313" key="6">
    <source>
        <dbReference type="Proteomes" id="UP001165405"/>
    </source>
</evidence>
<reference evidence="5" key="1">
    <citation type="submission" date="2022-01" db="EMBL/GenBank/DDBJ databases">
        <title>Antribacter sp. nov., isolated from Guizhou of China.</title>
        <authorList>
            <person name="Chengliang C."/>
            <person name="Ya Z."/>
        </authorList>
    </citation>
    <scope>NUCLEOTIDE SEQUENCE</scope>
    <source>
        <strain evidence="5">KLBMP 9083</strain>
    </source>
</reference>
<organism evidence="5 6">
    <name type="scientific">Antribacter soli</name>
    <dbReference type="NCBI Taxonomy" id="2910976"/>
    <lineage>
        <taxon>Bacteria</taxon>
        <taxon>Bacillati</taxon>
        <taxon>Actinomycetota</taxon>
        <taxon>Actinomycetes</taxon>
        <taxon>Micrococcales</taxon>
        <taxon>Promicromonosporaceae</taxon>
        <taxon>Antribacter</taxon>
    </lineage>
</organism>
<evidence type="ECO:0000256" key="3">
    <source>
        <dbReference type="ARBA" id="ARBA00022825"/>
    </source>
</evidence>
<dbReference type="Pfam" id="PF01483">
    <property type="entry name" value="P_proprotein"/>
    <property type="match status" value="2"/>
</dbReference>
<dbReference type="GO" id="GO:0016020">
    <property type="term" value="C:membrane"/>
    <property type="evidence" value="ECO:0007669"/>
    <property type="project" value="TreeGrafter"/>
</dbReference>
<dbReference type="InterPro" id="IPR008979">
    <property type="entry name" value="Galactose-bd-like_sf"/>
</dbReference>
<evidence type="ECO:0000259" key="4">
    <source>
        <dbReference type="PROSITE" id="PS51829"/>
    </source>
</evidence>
<dbReference type="Proteomes" id="UP001165405">
    <property type="component" value="Unassembled WGS sequence"/>
</dbReference>
<feature type="domain" description="P/Homo B" evidence="4">
    <location>
        <begin position="66"/>
        <end position="181"/>
    </location>
</feature>
<dbReference type="SUPFAM" id="SSF49785">
    <property type="entry name" value="Galactose-binding domain-like"/>
    <property type="match status" value="2"/>
</dbReference>
<keyword evidence="2" id="KW-0378">Hydrolase</keyword>
<sequence>MAPDSTVYTLLNRSGGSADNVDQTFTVNLSSETANGTWKLRVQDAASGDTGTITAWALNLGGGGGGTPSCTGTNATDFTIADNATVESPITLSGCTGTASSTSTVYVNAVHTYRGDLVVSLIAPDGSAYTLLNRSGGSADNIDQTFTVNLSSETRNGAWKLRVQDAASGDVGYINTWTLTL</sequence>
<name>A0AA41QH25_9MICO</name>
<gene>
    <name evidence="5" type="ORF">L1785_20325</name>
</gene>
<dbReference type="PROSITE" id="PS51829">
    <property type="entry name" value="P_HOMO_B"/>
    <property type="match status" value="2"/>
</dbReference>
<keyword evidence="6" id="KW-1185">Reference proteome</keyword>
<evidence type="ECO:0000256" key="1">
    <source>
        <dbReference type="ARBA" id="ARBA00022670"/>
    </source>
</evidence>
<evidence type="ECO:0000313" key="5">
    <source>
        <dbReference type="EMBL" id="MCF4123319.1"/>
    </source>
</evidence>
<dbReference type="AlphaFoldDB" id="A0AA41QH25"/>
<feature type="domain" description="P/Homo B" evidence="4">
    <location>
        <begin position="1"/>
        <end position="65"/>
    </location>
</feature>
<keyword evidence="3" id="KW-0720">Serine protease</keyword>
<dbReference type="PANTHER" id="PTHR42884">
    <property type="entry name" value="PROPROTEIN CONVERTASE SUBTILISIN/KEXIN-RELATED"/>
    <property type="match status" value="1"/>
</dbReference>
<dbReference type="Gene3D" id="2.60.120.260">
    <property type="entry name" value="Galactose-binding domain-like"/>
    <property type="match status" value="2"/>
</dbReference>
<dbReference type="GO" id="GO:0016485">
    <property type="term" value="P:protein processing"/>
    <property type="evidence" value="ECO:0007669"/>
    <property type="project" value="TreeGrafter"/>
</dbReference>
<evidence type="ECO:0000256" key="2">
    <source>
        <dbReference type="ARBA" id="ARBA00022801"/>
    </source>
</evidence>
<dbReference type="EMBL" id="JAKGSG010000058">
    <property type="protein sequence ID" value="MCF4123319.1"/>
    <property type="molecule type" value="Genomic_DNA"/>
</dbReference>
<comment type="caution">
    <text evidence="5">The sequence shown here is derived from an EMBL/GenBank/DDBJ whole genome shotgun (WGS) entry which is preliminary data.</text>
</comment>